<evidence type="ECO:0000256" key="1">
    <source>
        <dbReference type="ARBA" id="ARBA00004196"/>
    </source>
</evidence>
<evidence type="ECO:0000256" key="4">
    <source>
        <dbReference type="ARBA" id="ARBA00022729"/>
    </source>
</evidence>
<dbReference type="Gene3D" id="3.40.190.10">
    <property type="entry name" value="Periplasmic binding protein-like II"/>
    <property type="match status" value="1"/>
</dbReference>
<dbReference type="CDD" id="cd08506">
    <property type="entry name" value="PBP2_clavulanate_OppA2"/>
    <property type="match status" value="1"/>
</dbReference>
<evidence type="ECO:0000259" key="6">
    <source>
        <dbReference type="Pfam" id="PF00496"/>
    </source>
</evidence>
<evidence type="ECO:0000256" key="2">
    <source>
        <dbReference type="ARBA" id="ARBA00005695"/>
    </source>
</evidence>
<gene>
    <name evidence="7" type="ORF">SAMN05660976_00790</name>
</gene>
<dbReference type="GO" id="GO:1904680">
    <property type="term" value="F:peptide transmembrane transporter activity"/>
    <property type="evidence" value="ECO:0007669"/>
    <property type="project" value="TreeGrafter"/>
</dbReference>
<accession>A0A1H7IFQ1</accession>
<sequence>MKRITAIAAAALLAAGAAACSGGGASTGTGPATGAAAQPGQAAAGFQEQHKGGTLRLLAKAGDGTLDPHINYSNGNWQIFQALYDGLVSFRKTGGERSYDIVPDLAQELPQVSADGTTYTFTLRKGVAFSTGAPVTADDVVASFERIFRVSGPTSGTFYAGIVGAADCVKKPAGCTLDQGVVADAAAGTVTIKLVAPDPEFLQKLALPHAAVLPKDTPAKDQGTSPIPGTGPYQVVSYDPNKQMKLVRNPHFKEWSRDAQPQGYPDEIDYAYGLTPEAAVTAVQNGQADWIFDPLPADRLTEIGTQYAQQAHVNALAAFWYIPVNVNLAPFDKPEAREALQWAFDKNAMVKMFGGANVAQPACTILPPAFPGHADFCDFPRQDLAKAKDLVQKSGTAGQEVSVVVADDEVSKQIGEYVRSSLEQIGYQAKLKVISTNIHFTYIQNTRNKVQLSVSQWYADYPAASNFLNVLLSCASFREGSDASINISGYCDKDMDARMAAAMKLGQTDQAGADRQWGEIDRELMKRGPIVPLFNPKQIDFVSRNVGNYQFHAQFHALLDQLWVK</sequence>
<feature type="signal peptide" evidence="5">
    <location>
        <begin position="1"/>
        <end position="19"/>
    </location>
</feature>
<dbReference type="Pfam" id="PF00496">
    <property type="entry name" value="SBP_bac_5"/>
    <property type="match status" value="1"/>
</dbReference>
<evidence type="ECO:0000313" key="7">
    <source>
        <dbReference type="EMBL" id="SEK61278.1"/>
    </source>
</evidence>
<evidence type="ECO:0000256" key="3">
    <source>
        <dbReference type="ARBA" id="ARBA00022448"/>
    </source>
</evidence>
<dbReference type="PANTHER" id="PTHR30290:SF10">
    <property type="entry name" value="PERIPLASMIC OLIGOPEPTIDE-BINDING PROTEIN-RELATED"/>
    <property type="match status" value="1"/>
</dbReference>
<dbReference type="OrthoDB" id="9046151at2"/>
<name>A0A1H7IFQ1_9ACTN</name>
<dbReference type="Gene3D" id="3.10.105.10">
    <property type="entry name" value="Dipeptide-binding Protein, Domain 3"/>
    <property type="match status" value="1"/>
</dbReference>
<dbReference type="PANTHER" id="PTHR30290">
    <property type="entry name" value="PERIPLASMIC BINDING COMPONENT OF ABC TRANSPORTER"/>
    <property type="match status" value="1"/>
</dbReference>
<proteinExistence type="inferred from homology"/>
<dbReference type="SUPFAM" id="SSF53850">
    <property type="entry name" value="Periplasmic binding protein-like II"/>
    <property type="match status" value="1"/>
</dbReference>
<evidence type="ECO:0000256" key="5">
    <source>
        <dbReference type="SAM" id="SignalP"/>
    </source>
</evidence>
<dbReference type="Proteomes" id="UP000198953">
    <property type="component" value="Unassembled WGS sequence"/>
</dbReference>
<reference evidence="7 8" key="1">
    <citation type="submission" date="2016-10" db="EMBL/GenBank/DDBJ databases">
        <authorList>
            <person name="de Groot N.N."/>
        </authorList>
    </citation>
    <scope>NUCLEOTIDE SEQUENCE [LARGE SCALE GENOMIC DNA]</scope>
    <source>
        <strain evidence="7 8">DSM 43357</strain>
    </source>
</reference>
<dbReference type="GO" id="GO:0015833">
    <property type="term" value="P:peptide transport"/>
    <property type="evidence" value="ECO:0007669"/>
    <property type="project" value="TreeGrafter"/>
</dbReference>
<comment type="subcellular location">
    <subcellularLocation>
        <location evidence="1">Cell envelope</location>
    </subcellularLocation>
</comment>
<dbReference type="GO" id="GO:0043190">
    <property type="term" value="C:ATP-binding cassette (ABC) transporter complex"/>
    <property type="evidence" value="ECO:0007669"/>
    <property type="project" value="InterPro"/>
</dbReference>
<dbReference type="InterPro" id="IPR030678">
    <property type="entry name" value="Peptide/Ni-bd"/>
</dbReference>
<dbReference type="EMBL" id="FOBF01000002">
    <property type="protein sequence ID" value="SEK61278.1"/>
    <property type="molecule type" value="Genomic_DNA"/>
</dbReference>
<dbReference type="PIRSF" id="PIRSF002741">
    <property type="entry name" value="MppA"/>
    <property type="match status" value="1"/>
</dbReference>
<dbReference type="InterPro" id="IPR000914">
    <property type="entry name" value="SBP_5_dom"/>
</dbReference>
<keyword evidence="8" id="KW-1185">Reference proteome</keyword>
<dbReference type="GO" id="GO:0042597">
    <property type="term" value="C:periplasmic space"/>
    <property type="evidence" value="ECO:0007669"/>
    <property type="project" value="UniProtKB-ARBA"/>
</dbReference>
<keyword evidence="3" id="KW-0813">Transport</keyword>
<dbReference type="AlphaFoldDB" id="A0A1H7IFQ1"/>
<keyword evidence="4 5" id="KW-0732">Signal</keyword>
<comment type="similarity">
    <text evidence="2">Belongs to the bacterial solute-binding protein 5 family.</text>
</comment>
<evidence type="ECO:0000313" key="8">
    <source>
        <dbReference type="Proteomes" id="UP000198953"/>
    </source>
</evidence>
<dbReference type="PROSITE" id="PS51257">
    <property type="entry name" value="PROKAR_LIPOPROTEIN"/>
    <property type="match status" value="1"/>
</dbReference>
<protein>
    <submittedName>
        <fullName evidence="7">Peptide/nickel transport system substrate-binding protein</fullName>
    </submittedName>
</protein>
<dbReference type="STRING" id="46177.SAMN05660976_00790"/>
<organism evidence="7 8">
    <name type="scientific">Nonomuraea pusilla</name>
    <dbReference type="NCBI Taxonomy" id="46177"/>
    <lineage>
        <taxon>Bacteria</taxon>
        <taxon>Bacillati</taxon>
        <taxon>Actinomycetota</taxon>
        <taxon>Actinomycetes</taxon>
        <taxon>Streptosporangiales</taxon>
        <taxon>Streptosporangiaceae</taxon>
        <taxon>Nonomuraea</taxon>
    </lineage>
</organism>
<feature type="domain" description="Solute-binding protein family 5" evidence="6">
    <location>
        <begin position="101"/>
        <end position="476"/>
    </location>
</feature>
<dbReference type="InterPro" id="IPR039424">
    <property type="entry name" value="SBP_5"/>
</dbReference>
<dbReference type="GO" id="GO:0030313">
    <property type="term" value="C:cell envelope"/>
    <property type="evidence" value="ECO:0007669"/>
    <property type="project" value="UniProtKB-SubCell"/>
</dbReference>
<feature type="chain" id="PRO_5038566823" evidence="5">
    <location>
        <begin position="20"/>
        <end position="565"/>
    </location>
</feature>
<dbReference type="RefSeq" id="WP_091098321.1">
    <property type="nucleotide sequence ID" value="NZ_FOBF01000002.1"/>
</dbReference>